<gene>
    <name evidence="7" type="ORF">MTR67_042528</name>
</gene>
<dbReference type="EC" id="2.7.11.1" evidence="1"/>
<sequence length="325" mass="36680">MNCELRRVVEKSPCGRFIRYSDMLGGGAYKEVYIGYDRVEQIEIAWNQIVVDEALENPEKLFAEGILLKSLNHERVMKCFCYWFDSKSKILNMITELFPSGSLKKYLANSDDNDNGVGADLVSIKNWGRQILEGLSFLHCQNPKIIHRDIKCDNVFVDSGGKEITLGDFGLAICVMEGKFVKEKEAKGTPEFMAPECYDGEYNELVDIYSFGMCLLEMVTGEYPYMECSNGIQIFKKVYTGLKPASLGKVKDSRLKDIIEKCMLPMSVRPSAEELLKDSFFLYNDGSSTLELEACAPAAAASFVICHPLRGFHCYARDIRNLCLV</sequence>
<evidence type="ECO:0000256" key="4">
    <source>
        <dbReference type="ARBA" id="ARBA00047899"/>
    </source>
</evidence>
<keyword evidence="8" id="KW-1185">Reference proteome</keyword>
<proteinExistence type="predicted"/>
<comment type="catalytic activity">
    <reaction evidence="4">
        <text>L-threonyl-[protein] + ATP = O-phospho-L-threonyl-[protein] + ADP + H(+)</text>
        <dbReference type="Rhea" id="RHEA:46608"/>
        <dbReference type="Rhea" id="RHEA-COMP:11060"/>
        <dbReference type="Rhea" id="RHEA-COMP:11605"/>
        <dbReference type="ChEBI" id="CHEBI:15378"/>
        <dbReference type="ChEBI" id="CHEBI:30013"/>
        <dbReference type="ChEBI" id="CHEBI:30616"/>
        <dbReference type="ChEBI" id="CHEBI:61977"/>
        <dbReference type="ChEBI" id="CHEBI:456216"/>
        <dbReference type="EC" id="2.7.11.1"/>
    </reaction>
</comment>
<dbReference type="GO" id="GO:0004674">
    <property type="term" value="F:protein serine/threonine kinase activity"/>
    <property type="evidence" value="ECO:0007669"/>
    <property type="project" value="UniProtKB-KW"/>
</dbReference>
<evidence type="ECO:0000259" key="6">
    <source>
        <dbReference type="PROSITE" id="PS50011"/>
    </source>
</evidence>
<dbReference type="AlphaFoldDB" id="A0AAF0ZTG9"/>
<dbReference type="PROSITE" id="PS00108">
    <property type="entry name" value="PROTEIN_KINASE_ST"/>
    <property type="match status" value="1"/>
</dbReference>
<dbReference type="PANTHER" id="PTHR13902">
    <property type="entry name" value="SERINE/THREONINE-PROTEIN KINASE WNK WITH NO LYSINE -RELATED"/>
    <property type="match status" value="1"/>
</dbReference>
<evidence type="ECO:0000313" key="8">
    <source>
        <dbReference type="Proteomes" id="UP001234989"/>
    </source>
</evidence>
<evidence type="ECO:0000256" key="3">
    <source>
        <dbReference type="ARBA" id="ARBA00022777"/>
    </source>
</evidence>
<dbReference type="SUPFAM" id="SSF56112">
    <property type="entry name" value="Protein kinase-like (PK-like)"/>
    <property type="match status" value="1"/>
</dbReference>
<dbReference type="Gene3D" id="1.10.510.10">
    <property type="entry name" value="Transferase(Phosphotransferase) domain 1"/>
    <property type="match status" value="1"/>
</dbReference>
<keyword evidence="3" id="KW-0808">Transferase</keyword>
<dbReference type="InterPro" id="IPR050588">
    <property type="entry name" value="WNK_Ser-Thr_kinase"/>
</dbReference>
<feature type="domain" description="Protein kinase" evidence="6">
    <location>
        <begin position="18"/>
        <end position="281"/>
    </location>
</feature>
<accession>A0AAF0ZTG9</accession>
<comment type="catalytic activity">
    <reaction evidence="5">
        <text>L-seryl-[protein] + ATP = O-phospho-L-seryl-[protein] + ADP + H(+)</text>
        <dbReference type="Rhea" id="RHEA:17989"/>
        <dbReference type="Rhea" id="RHEA-COMP:9863"/>
        <dbReference type="Rhea" id="RHEA-COMP:11604"/>
        <dbReference type="ChEBI" id="CHEBI:15378"/>
        <dbReference type="ChEBI" id="CHEBI:29999"/>
        <dbReference type="ChEBI" id="CHEBI:30616"/>
        <dbReference type="ChEBI" id="CHEBI:83421"/>
        <dbReference type="ChEBI" id="CHEBI:456216"/>
        <dbReference type="EC" id="2.7.11.1"/>
    </reaction>
</comment>
<dbReference type="Pfam" id="PF00069">
    <property type="entry name" value="Pkinase"/>
    <property type="match status" value="1"/>
</dbReference>
<dbReference type="PROSITE" id="PS50011">
    <property type="entry name" value="PROTEIN_KINASE_DOM"/>
    <property type="match status" value="1"/>
</dbReference>
<dbReference type="EMBL" id="CP133621">
    <property type="protein sequence ID" value="WMV49143.1"/>
    <property type="molecule type" value="Genomic_DNA"/>
</dbReference>
<dbReference type="GO" id="GO:0005524">
    <property type="term" value="F:ATP binding"/>
    <property type="evidence" value="ECO:0007669"/>
    <property type="project" value="InterPro"/>
</dbReference>
<dbReference type="Proteomes" id="UP001234989">
    <property type="component" value="Chromosome 10"/>
</dbReference>
<name>A0AAF0ZTG9_SOLVR</name>
<reference evidence="7" key="1">
    <citation type="submission" date="2023-08" db="EMBL/GenBank/DDBJ databases">
        <title>A de novo genome assembly of Solanum verrucosum Schlechtendal, a Mexican diploid species geographically isolated from the other diploid A-genome species in potato relatives.</title>
        <authorList>
            <person name="Hosaka K."/>
        </authorList>
    </citation>
    <scope>NUCLEOTIDE SEQUENCE</scope>
    <source>
        <tissue evidence="7">Young leaves</tissue>
    </source>
</reference>
<dbReference type="SMART" id="SM00220">
    <property type="entry name" value="S_TKc"/>
    <property type="match status" value="1"/>
</dbReference>
<dbReference type="Gene3D" id="3.30.200.20">
    <property type="entry name" value="Phosphorylase Kinase, domain 1"/>
    <property type="match status" value="1"/>
</dbReference>
<dbReference type="InterPro" id="IPR011009">
    <property type="entry name" value="Kinase-like_dom_sf"/>
</dbReference>
<keyword evidence="2" id="KW-0723">Serine/threonine-protein kinase</keyword>
<evidence type="ECO:0000256" key="1">
    <source>
        <dbReference type="ARBA" id="ARBA00012513"/>
    </source>
</evidence>
<evidence type="ECO:0000256" key="2">
    <source>
        <dbReference type="ARBA" id="ARBA00022527"/>
    </source>
</evidence>
<protein>
    <recommendedName>
        <fullName evidence="1">non-specific serine/threonine protein kinase</fullName>
        <ecNumber evidence="1">2.7.11.1</ecNumber>
    </recommendedName>
</protein>
<dbReference type="InterPro" id="IPR008271">
    <property type="entry name" value="Ser/Thr_kinase_AS"/>
</dbReference>
<evidence type="ECO:0000256" key="5">
    <source>
        <dbReference type="ARBA" id="ARBA00048679"/>
    </source>
</evidence>
<dbReference type="InterPro" id="IPR000719">
    <property type="entry name" value="Prot_kinase_dom"/>
</dbReference>
<keyword evidence="3" id="KW-0418">Kinase</keyword>
<organism evidence="7 8">
    <name type="scientific">Solanum verrucosum</name>
    <dbReference type="NCBI Taxonomy" id="315347"/>
    <lineage>
        <taxon>Eukaryota</taxon>
        <taxon>Viridiplantae</taxon>
        <taxon>Streptophyta</taxon>
        <taxon>Embryophyta</taxon>
        <taxon>Tracheophyta</taxon>
        <taxon>Spermatophyta</taxon>
        <taxon>Magnoliopsida</taxon>
        <taxon>eudicotyledons</taxon>
        <taxon>Gunneridae</taxon>
        <taxon>Pentapetalae</taxon>
        <taxon>asterids</taxon>
        <taxon>lamiids</taxon>
        <taxon>Solanales</taxon>
        <taxon>Solanaceae</taxon>
        <taxon>Solanoideae</taxon>
        <taxon>Solaneae</taxon>
        <taxon>Solanum</taxon>
    </lineage>
</organism>
<evidence type="ECO:0000313" key="7">
    <source>
        <dbReference type="EMBL" id="WMV49143.1"/>
    </source>
</evidence>